<organism evidence="1">
    <name type="scientific">Sinorhizobium medicae</name>
    <dbReference type="NCBI Taxonomy" id="110321"/>
    <lineage>
        <taxon>Bacteria</taxon>
        <taxon>Pseudomonadati</taxon>
        <taxon>Pseudomonadota</taxon>
        <taxon>Alphaproteobacteria</taxon>
        <taxon>Hyphomicrobiales</taxon>
        <taxon>Rhizobiaceae</taxon>
        <taxon>Sinorhizobium/Ensifer group</taxon>
        <taxon>Sinorhizobium</taxon>
    </lineage>
</organism>
<reference evidence="1" key="1">
    <citation type="submission" date="2019-06" db="EMBL/GenBank/DDBJ databases">
        <authorList>
            <person name="Le Quere A."/>
            <person name="Colella S."/>
        </authorList>
    </citation>
    <scope>NUCLEOTIDE SEQUENCE</scope>
    <source>
        <strain evidence="1">EmedicaeMD41</strain>
    </source>
</reference>
<gene>
    <name evidence="1" type="ORF">EMEDMD4_1280008</name>
</gene>
<evidence type="ECO:0000313" key="1">
    <source>
        <dbReference type="EMBL" id="VTZ59821.1"/>
    </source>
</evidence>
<dbReference type="Proteomes" id="UP000507954">
    <property type="component" value="Unassembled WGS sequence"/>
</dbReference>
<sequence>MLRDSSDLGREDEQFRIRGTPVAFYREGTRRGDAEWGIDSPALGTTVDELARVSGAKKIRQRTHEDIGAGSVRSTLC</sequence>
<accession>A0A508WW08</accession>
<proteinExistence type="predicted"/>
<protein>
    <submittedName>
        <fullName evidence="1">Uncharacterized protein</fullName>
    </submittedName>
</protein>
<name>A0A508WW08_9HYPH</name>
<dbReference type="EMBL" id="CABFNB010000033">
    <property type="protein sequence ID" value="VTZ59821.1"/>
    <property type="molecule type" value="Genomic_DNA"/>
</dbReference>
<dbReference type="AlphaFoldDB" id="A0A508WW08"/>